<dbReference type="Proteomes" id="UP000245212">
    <property type="component" value="Unassembled WGS sequence"/>
</dbReference>
<evidence type="ECO:0000256" key="4">
    <source>
        <dbReference type="ARBA" id="ARBA00022989"/>
    </source>
</evidence>
<accession>A0A2V1K1D5</accession>
<gene>
    <name evidence="8" type="ORF">DD235_10905</name>
</gene>
<feature type="transmembrane region" description="Helical" evidence="7">
    <location>
        <begin position="150"/>
        <end position="170"/>
    </location>
</feature>
<comment type="similarity">
    <text evidence="2">Belongs to the oxidase-dependent Fe transporter (OFeT) (TC 9.A.10.1) family.</text>
</comment>
<feature type="transmembrane region" description="Helical" evidence="7">
    <location>
        <begin position="119"/>
        <end position="144"/>
    </location>
</feature>
<keyword evidence="4 7" id="KW-1133">Transmembrane helix</keyword>
<evidence type="ECO:0000256" key="2">
    <source>
        <dbReference type="ARBA" id="ARBA00008333"/>
    </source>
</evidence>
<feature type="transmembrane region" description="Helical" evidence="7">
    <location>
        <begin position="70"/>
        <end position="90"/>
    </location>
</feature>
<sequence>MLIPFLIMLREGIEAALIVGIIASYLVQSGRRHLIPAIWIGVLLAAALSLFAGAALQWLSAEFPQKQQEFFEGVVGLVAVAMLTSMVFWMKKSARTLKRRLQDSVEHAVHDHPGSGQGWALIGMVFLAVAREGLESIFFLLAIFQQSRDWAAPLGALAGILVSILIGYGLYSGGVRLDLRRFFRLTGMFILLVAAGLLAGVLRKFHEAGVWNHLQQVVFDLNDTLPMDSPLGTVLSGLFGYQAAPVLGEVIAYVLFLTISLACFLRASTPDTSAGAPTGTAMPAVTSPAASSPASNA</sequence>
<dbReference type="EMBL" id="QETA01000004">
    <property type="protein sequence ID" value="PWF22586.1"/>
    <property type="molecule type" value="Genomic_DNA"/>
</dbReference>
<dbReference type="InterPro" id="IPR004923">
    <property type="entry name" value="FTR1/Fip1/EfeU"/>
</dbReference>
<dbReference type="AlphaFoldDB" id="A0A2V1K1D5"/>
<dbReference type="RefSeq" id="WP_109062111.1">
    <property type="nucleotide sequence ID" value="NZ_QETA01000004.1"/>
</dbReference>
<protein>
    <submittedName>
        <fullName evidence="8">Iron transporter</fullName>
    </submittedName>
</protein>
<dbReference type="NCBIfam" id="NF041756">
    <property type="entry name" value="EfeU"/>
    <property type="match status" value="1"/>
</dbReference>
<evidence type="ECO:0000256" key="3">
    <source>
        <dbReference type="ARBA" id="ARBA00022692"/>
    </source>
</evidence>
<feature type="transmembrane region" description="Helical" evidence="7">
    <location>
        <begin position="6"/>
        <end position="27"/>
    </location>
</feature>
<dbReference type="Pfam" id="PF03239">
    <property type="entry name" value="FTR1"/>
    <property type="match status" value="1"/>
</dbReference>
<dbReference type="PANTHER" id="PTHR31632:SF2">
    <property type="entry name" value="PLASMA MEMBRANE IRON PERMEASE"/>
    <property type="match status" value="1"/>
</dbReference>
<dbReference type="GO" id="GO:0033573">
    <property type="term" value="C:high-affinity iron permease complex"/>
    <property type="evidence" value="ECO:0007669"/>
    <property type="project" value="InterPro"/>
</dbReference>
<evidence type="ECO:0000313" key="9">
    <source>
        <dbReference type="Proteomes" id="UP000245212"/>
    </source>
</evidence>
<reference evidence="9" key="1">
    <citation type="submission" date="2018-05" db="EMBL/GenBank/DDBJ databases">
        <authorList>
            <person name="Li Y."/>
        </authorList>
    </citation>
    <scope>NUCLEOTIDE SEQUENCE [LARGE SCALE GENOMIC DNA]</scope>
    <source>
        <strain evidence="9">3d-2-2</strain>
    </source>
</reference>
<dbReference type="PANTHER" id="PTHR31632">
    <property type="entry name" value="IRON TRANSPORTER FTH1"/>
    <property type="match status" value="1"/>
</dbReference>
<evidence type="ECO:0000256" key="7">
    <source>
        <dbReference type="SAM" id="Phobius"/>
    </source>
</evidence>
<feature type="transmembrane region" description="Helical" evidence="7">
    <location>
        <begin position="243"/>
        <end position="265"/>
    </location>
</feature>
<keyword evidence="9" id="KW-1185">Reference proteome</keyword>
<keyword evidence="5 7" id="KW-0472">Membrane</keyword>
<evidence type="ECO:0000256" key="5">
    <source>
        <dbReference type="ARBA" id="ARBA00023136"/>
    </source>
</evidence>
<comment type="caution">
    <text evidence="8">The sequence shown here is derived from an EMBL/GenBank/DDBJ whole genome shotgun (WGS) entry which is preliminary data.</text>
</comment>
<dbReference type="GO" id="GO:0015093">
    <property type="term" value="F:ferrous iron transmembrane transporter activity"/>
    <property type="evidence" value="ECO:0007669"/>
    <property type="project" value="TreeGrafter"/>
</dbReference>
<feature type="transmembrane region" description="Helical" evidence="7">
    <location>
        <begin position="34"/>
        <end position="58"/>
    </location>
</feature>
<comment type="subcellular location">
    <subcellularLocation>
        <location evidence="1">Membrane</location>
        <topology evidence="1">Multi-pass membrane protein</topology>
    </subcellularLocation>
</comment>
<keyword evidence="3 7" id="KW-0812">Transmembrane</keyword>
<evidence type="ECO:0000256" key="1">
    <source>
        <dbReference type="ARBA" id="ARBA00004141"/>
    </source>
</evidence>
<name>A0A2V1K1D5_9BURK</name>
<feature type="transmembrane region" description="Helical" evidence="7">
    <location>
        <begin position="182"/>
        <end position="202"/>
    </location>
</feature>
<organism evidence="8 9">
    <name type="scientific">Corticimicrobacter populi</name>
    <dbReference type="NCBI Taxonomy" id="2175229"/>
    <lineage>
        <taxon>Bacteria</taxon>
        <taxon>Pseudomonadati</taxon>
        <taxon>Pseudomonadota</taxon>
        <taxon>Betaproteobacteria</taxon>
        <taxon>Burkholderiales</taxon>
        <taxon>Alcaligenaceae</taxon>
        <taxon>Corticimicrobacter</taxon>
    </lineage>
</organism>
<proteinExistence type="inferred from homology"/>
<feature type="compositionally biased region" description="Low complexity" evidence="6">
    <location>
        <begin position="281"/>
        <end position="297"/>
    </location>
</feature>
<evidence type="ECO:0000313" key="8">
    <source>
        <dbReference type="EMBL" id="PWF22586.1"/>
    </source>
</evidence>
<evidence type="ECO:0000256" key="6">
    <source>
        <dbReference type="SAM" id="MobiDB-lite"/>
    </source>
</evidence>
<feature type="region of interest" description="Disordered" evidence="6">
    <location>
        <begin position="273"/>
        <end position="297"/>
    </location>
</feature>